<sequence length="367" mass="40729">MSRQYAERNNPLLKKLDKWLGCPILYFLGIFHKKRKQPNSYKNIALIKTAAVGDTIVLSAMVAEIKKAIPKANITVICSKNNAAMVKTLSGIDKIEIFVMKSPYKSLQRIKSLGNYDLVLDFGPWPRINGLIAWQLTADFKVGFYRPDTHRHYIYDCKVEHSDELHEIENYRNILRGAAIEPVGLLPDLRTNQRVRNDKYVVFHLFPGGAMDMQRRWLNERWVELAGAIYRKYGTKILLSGGSADSEEASQVCATLTAYGIPAESIAGKYSLADMASVLQYAKLVVSVNTGIMHYAAAVGAPLVAIHGATSEVRWGPLSNNSVVVKSSPACQPCISLGFESNCTKPICMENVTVNMVMSAVEKVLEA</sequence>
<dbReference type="GO" id="GO:0005829">
    <property type="term" value="C:cytosol"/>
    <property type="evidence" value="ECO:0007669"/>
    <property type="project" value="TreeGrafter"/>
</dbReference>
<evidence type="ECO:0000256" key="2">
    <source>
        <dbReference type="ARBA" id="ARBA00022679"/>
    </source>
</evidence>
<keyword evidence="1" id="KW-0328">Glycosyltransferase</keyword>
<dbReference type="GO" id="GO:0008713">
    <property type="term" value="F:ADP-heptose-lipopolysaccharide heptosyltransferase activity"/>
    <property type="evidence" value="ECO:0007669"/>
    <property type="project" value="TreeGrafter"/>
</dbReference>
<dbReference type="InterPro" id="IPR051199">
    <property type="entry name" value="LPS_LOS_Heptosyltrfase"/>
</dbReference>
<keyword evidence="2 3" id="KW-0808">Transferase</keyword>
<dbReference type="EMBL" id="VUNL01000004">
    <property type="protein sequence ID" value="MSV24470.1"/>
    <property type="molecule type" value="Genomic_DNA"/>
</dbReference>
<name>A0A6I2UWJ6_9FIRM</name>
<evidence type="ECO:0000256" key="1">
    <source>
        <dbReference type="ARBA" id="ARBA00022676"/>
    </source>
</evidence>
<dbReference type="PANTHER" id="PTHR30160">
    <property type="entry name" value="TETRAACYLDISACCHARIDE 4'-KINASE-RELATED"/>
    <property type="match status" value="1"/>
</dbReference>
<dbReference type="Pfam" id="PF01075">
    <property type="entry name" value="Glyco_transf_9"/>
    <property type="match status" value="1"/>
</dbReference>
<dbReference type="GO" id="GO:0009244">
    <property type="term" value="P:lipopolysaccharide core region biosynthetic process"/>
    <property type="evidence" value="ECO:0007669"/>
    <property type="project" value="TreeGrafter"/>
</dbReference>
<organism evidence="3 4">
    <name type="scientific">Selenomonas montiformis</name>
    <dbReference type="NCBI Taxonomy" id="2652285"/>
    <lineage>
        <taxon>Bacteria</taxon>
        <taxon>Bacillati</taxon>
        <taxon>Bacillota</taxon>
        <taxon>Negativicutes</taxon>
        <taxon>Selenomonadales</taxon>
        <taxon>Selenomonadaceae</taxon>
        <taxon>Selenomonas</taxon>
    </lineage>
</organism>
<protein>
    <submittedName>
        <fullName evidence="3">Glycosyltransferase family 9 protein</fullName>
    </submittedName>
</protein>
<evidence type="ECO:0000313" key="4">
    <source>
        <dbReference type="Proteomes" id="UP000430222"/>
    </source>
</evidence>
<keyword evidence="4" id="KW-1185">Reference proteome</keyword>
<dbReference type="RefSeq" id="WP_154620244.1">
    <property type="nucleotide sequence ID" value="NZ_VUNL01000004.1"/>
</dbReference>
<dbReference type="AlphaFoldDB" id="A0A6I2UWJ6"/>
<reference evidence="3 4" key="1">
    <citation type="submission" date="2019-08" db="EMBL/GenBank/DDBJ databases">
        <title>In-depth cultivation of the pig gut microbiome towards novel bacterial diversity and tailored functional studies.</title>
        <authorList>
            <person name="Wylensek D."/>
            <person name="Hitch T.C.A."/>
            <person name="Clavel T."/>
        </authorList>
    </citation>
    <scope>NUCLEOTIDE SEQUENCE [LARGE SCALE GENOMIC DNA]</scope>
    <source>
        <strain evidence="4">WCA-380-WT-3B3</strain>
    </source>
</reference>
<dbReference type="Gene3D" id="3.40.50.2000">
    <property type="entry name" value="Glycogen Phosphorylase B"/>
    <property type="match status" value="2"/>
</dbReference>
<accession>A0A6I2UWJ6</accession>
<dbReference type="InterPro" id="IPR002201">
    <property type="entry name" value="Glyco_trans_9"/>
</dbReference>
<dbReference type="PANTHER" id="PTHR30160:SF1">
    <property type="entry name" value="LIPOPOLYSACCHARIDE 1,2-N-ACETYLGLUCOSAMINETRANSFERASE-RELATED"/>
    <property type="match status" value="1"/>
</dbReference>
<dbReference type="CDD" id="cd03789">
    <property type="entry name" value="GT9_LPS_heptosyltransferase"/>
    <property type="match status" value="1"/>
</dbReference>
<dbReference type="SUPFAM" id="SSF53756">
    <property type="entry name" value="UDP-Glycosyltransferase/glycogen phosphorylase"/>
    <property type="match status" value="1"/>
</dbReference>
<comment type="caution">
    <text evidence="3">The sequence shown here is derived from an EMBL/GenBank/DDBJ whole genome shotgun (WGS) entry which is preliminary data.</text>
</comment>
<proteinExistence type="predicted"/>
<dbReference type="Proteomes" id="UP000430222">
    <property type="component" value="Unassembled WGS sequence"/>
</dbReference>
<gene>
    <name evidence="3" type="ORF">FYJ78_04565</name>
</gene>
<evidence type="ECO:0000313" key="3">
    <source>
        <dbReference type="EMBL" id="MSV24470.1"/>
    </source>
</evidence>